<proteinExistence type="predicted"/>
<evidence type="ECO:0000256" key="1">
    <source>
        <dbReference type="SAM" id="MobiDB-lite"/>
    </source>
</evidence>
<sequence>MTKDSVADVLRALATGDKSRSETARLRDIVDEVEAALAAGVSRAAVLEALNAQGFTMTLKSFESALYRIRKKRTQPAKPAAKIGHDQTAETASQPAQAPQQEPAGEPQARITNPADIRKSRRREIDLDDLSNKE</sequence>
<accession>A0A7M3W3Q7</accession>
<keyword evidence="2" id="KW-0614">Plasmid</keyword>
<organism evidence="2">
    <name type="scientific">Enterobacter roggenkampii</name>
    <dbReference type="NCBI Taxonomy" id="1812935"/>
    <lineage>
        <taxon>Bacteria</taxon>
        <taxon>Pseudomonadati</taxon>
        <taxon>Pseudomonadota</taxon>
        <taxon>Gammaproteobacteria</taxon>
        <taxon>Enterobacterales</taxon>
        <taxon>Enterobacteriaceae</taxon>
        <taxon>Enterobacter</taxon>
        <taxon>Enterobacter cloacae complex</taxon>
    </lineage>
</organism>
<geneLocation type="plasmid" evidence="2">
    <name>pIPM1H6-GES5</name>
</geneLocation>
<name>A0A7M3W3Q7_9ENTR</name>
<protein>
    <submittedName>
        <fullName evidence="2">Uncharacterized protein</fullName>
    </submittedName>
</protein>
<evidence type="ECO:0000313" key="2">
    <source>
        <dbReference type="EMBL" id="BCM64618.1"/>
    </source>
</evidence>
<feature type="region of interest" description="Disordered" evidence="1">
    <location>
        <begin position="73"/>
        <end position="134"/>
    </location>
</feature>
<reference evidence="2" key="1">
    <citation type="submission" date="2020-10" db="EMBL/GenBank/DDBJ databases">
        <title>Detection of Enterobacter roggenkampii producing GES-5 beta-lactamase from hospital sewage.</title>
        <authorList>
            <person name="Hayashi W."/>
            <person name="Soga E."/>
            <person name="Iimura M."/>
            <person name="Yoshida S."/>
            <person name="Izumi K."/>
            <person name="Nagano Y."/>
            <person name="Nagano N."/>
        </authorList>
    </citation>
    <scope>NUCLEOTIDE SEQUENCE</scope>
    <source>
        <strain evidence="2">IPM1H6</strain>
        <plasmid evidence="2">pIPM1H6-GES5</plasmid>
    </source>
</reference>
<dbReference type="EMBL" id="LC589063">
    <property type="protein sequence ID" value="BCM64618.1"/>
    <property type="molecule type" value="Genomic_DNA"/>
</dbReference>
<dbReference type="AlphaFoldDB" id="A0A7M3W3Q7"/>
<feature type="compositionally biased region" description="Low complexity" evidence="1">
    <location>
        <begin position="89"/>
        <end position="109"/>
    </location>
</feature>